<accession>F4NXG9</accession>
<dbReference type="EMBL" id="GL882880">
    <property type="protein sequence ID" value="EGF82681.1"/>
    <property type="molecule type" value="Genomic_DNA"/>
</dbReference>
<dbReference type="Proteomes" id="UP000007241">
    <property type="component" value="Unassembled WGS sequence"/>
</dbReference>
<dbReference type="GeneID" id="18240418"/>
<sequence>MIWDCVLTTAEGLIVPSLADEAKERKPWDERRMSFFRKFIEAAELFFRSGGEGLPDDAIFTRAYRQLQFIIASYEHSRQILIETYSQCIQTDPKTAPNDIQMDSIKVPIKESDVESQKSALLSNFTPSTHLVAMDAQSDLDWILKLLKMRGGKEIVDSKLRERLLI</sequence>
<name>F4NXG9_BATDJ</name>
<evidence type="ECO:0000259" key="1">
    <source>
        <dbReference type="PROSITE" id="PS51259"/>
    </source>
</evidence>
<dbReference type="InterPro" id="IPR052811">
    <property type="entry name" value="Glucose_resp_signaling"/>
</dbReference>
<dbReference type="STRING" id="684364.F4NXG9"/>
<dbReference type="PROSITE" id="PS51259">
    <property type="entry name" value="MHD2"/>
    <property type="match status" value="1"/>
</dbReference>
<dbReference type="InParanoid" id="F4NXG9"/>
<dbReference type="OrthoDB" id="2015333at2759"/>
<feature type="domain" description="MHD2" evidence="1">
    <location>
        <begin position="1"/>
        <end position="85"/>
    </location>
</feature>
<evidence type="ECO:0000313" key="3">
    <source>
        <dbReference type="Proteomes" id="UP000007241"/>
    </source>
</evidence>
<dbReference type="PANTHER" id="PTHR47263:SF1">
    <property type="entry name" value="C2 DOMAIN PROTEIN (AFU_ORTHOLOGUE AFUA_7G02350)"/>
    <property type="match status" value="1"/>
</dbReference>
<reference evidence="2 3" key="1">
    <citation type="submission" date="2009-12" db="EMBL/GenBank/DDBJ databases">
        <title>The draft genome of Batrachochytrium dendrobatidis.</title>
        <authorList>
            <consortium name="US DOE Joint Genome Institute (JGI-PGF)"/>
            <person name="Kuo A."/>
            <person name="Salamov A."/>
            <person name="Schmutz J."/>
            <person name="Lucas S."/>
            <person name="Pitluck S."/>
            <person name="Rosenblum E."/>
            <person name="Stajich J."/>
            <person name="Eisen M."/>
            <person name="Grigoriev I.V."/>
        </authorList>
    </citation>
    <scope>NUCLEOTIDE SEQUENCE [LARGE SCALE GENOMIC DNA]</scope>
    <source>
        <strain evidence="3">JAM81 / FGSC 10211</strain>
    </source>
</reference>
<keyword evidence="3" id="KW-1185">Reference proteome</keyword>
<dbReference type="PANTHER" id="PTHR47263">
    <property type="entry name" value="ADENYLATE CYCLASE ACTIVATION PROTEIN GIT1"/>
    <property type="match status" value="1"/>
</dbReference>
<dbReference type="InterPro" id="IPR014772">
    <property type="entry name" value="Munc13_dom-2"/>
</dbReference>
<protein>
    <recommendedName>
        <fullName evidence="1">MHD2 domain-containing protein</fullName>
    </recommendedName>
</protein>
<evidence type="ECO:0000313" key="2">
    <source>
        <dbReference type="EMBL" id="EGF82681.1"/>
    </source>
</evidence>
<dbReference type="AlphaFoldDB" id="F4NXG9"/>
<dbReference type="HOGENOM" id="CLU_1602380_0_0_1"/>
<organism evidence="2 3">
    <name type="scientific">Batrachochytrium dendrobatidis (strain JAM81 / FGSC 10211)</name>
    <name type="common">Frog chytrid fungus</name>
    <dbReference type="NCBI Taxonomy" id="684364"/>
    <lineage>
        <taxon>Eukaryota</taxon>
        <taxon>Fungi</taxon>
        <taxon>Fungi incertae sedis</taxon>
        <taxon>Chytridiomycota</taxon>
        <taxon>Chytridiomycota incertae sedis</taxon>
        <taxon>Chytridiomycetes</taxon>
        <taxon>Rhizophydiales</taxon>
        <taxon>Rhizophydiales incertae sedis</taxon>
        <taxon>Batrachochytrium</taxon>
    </lineage>
</organism>
<gene>
    <name evidence="2" type="ORF">BATDEDRAFT_34375</name>
</gene>
<dbReference type="RefSeq" id="XP_006676779.1">
    <property type="nucleotide sequence ID" value="XM_006676716.1"/>
</dbReference>
<proteinExistence type="predicted"/>